<comment type="subcellular location">
    <subcellularLocation>
        <location evidence="1">Cytoplasm</location>
    </subcellularLocation>
</comment>
<evidence type="ECO:0000256" key="6">
    <source>
        <dbReference type="ARBA" id="ARBA00022737"/>
    </source>
</evidence>
<evidence type="ECO:0000256" key="3">
    <source>
        <dbReference type="ARBA" id="ARBA00015004"/>
    </source>
</evidence>
<reference evidence="11" key="1">
    <citation type="submission" date="2023-08" db="EMBL/GenBank/DDBJ databases">
        <authorList>
            <person name="Alioto T."/>
            <person name="Alioto T."/>
            <person name="Gomez Garrido J."/>
        </authorList>
    </citation>
    <scope>NUCLEOTIDE SEQUENCE</scope>
</reference>
<comment type="similarity">
    <text evidence="2">Belongs to the TBCE family.</text>
</comment>
<dbReference type="PROSITE" id="PS50245">
    <property type="entry name" value="CAP_GLY_2"/>
    <property type="match status" value="1"/>
</dbReference>
<dbReference type="AlphaFoldDB" id="A0AAV1EV92"/>
<evidence type="ECO:0000313" key="12">
    <source>
        <dbReference type="Proteomes" id="UP001178508"/>
    </source>
</evidence>
<evidence type="ECO:0000256" key="7">
    <source>
        <dbReference type="ARBA" id="ARBA00023186"/>
    </source>
</evidence>
<dbReference type="Pfam" id="PF01302">
    <property type="entry name" value="CAP_GLY"/>
    <property type="match status" value="1"/>
</dbReference>
<dbReference type="FunFam" id="2.30.30.190:FF:000008">
    <property type="entry name" value="Tubulin-specific chaperone E"/>
    <property type="match status" value="1"/>
</dbReference>
<evidence type="ECO:0000256" key="5">
    <source>
        <dbReference type="ARBA" id="ARBA00022614"/>
    </source>
</evidence>
<dbReference type="Gene3D" id="2.30.30.190">
    <property type="entry name" value="CAP Gly-rich-like domain"/>
    <property type="match status" value="1"/>
</dbReference>
<evidence type="ECO:0000256" key="9">
    <source>
        <dbReference type="SAM" id="MobiDB-lite"/>
    </source>
</evidence>
<dbReference type="PROSITE" id="PS00845">
    <property type="entry name" value="CAP_GLY_1"/>
    <property type="match status" value="1"/>
</dbReference>
<dbReference type="InterPro" id="IPR044079">
    <property type="entry name" value="Ubl_TBCE"/>
</dbReference>
<keyword evidence="12" id="KW-1185">Reference proteome</keyword>
<dbReference type="SUPFAM" id="SSF74924">
    <property type="entry name" value="Cap-Gly domain"/>
    <property type="match status" value="1"/>
</dbReference>
<evidence type="ECO:0000313" key="11">
    <source>
        <dbReference type="EMBL" id="CAJ1052782.1"/>
    </source>
</evidence>
<dbReference type="InterPro" id="IPR000938">
    <property type="entry name" value="CAP-Gly_domain"/>
</dbReference>
<evidence type="ECO:0000256" key="8">
    <source>
        <dbReference type="ARBA" id="ARBA00030180"/>
    </source>
</evidence>
<dbReference type="PANTHER" id="PTHR45617">
    <property type="entry name" value="LEUCINE RICH REPEAT FAMILY PROTEIN"/>
    <property type="match status" value="1"/>
</dbReference>
<dbReference type="InterPro" id="IPR029071">
    <property type="entry name" value="Ubiquitin-like_domsf"/>
</dbReference>
<dbReference type="Gene3D" id="3.80.10.10">
    <property type="entry name" value="Ribonuclease Inhibitor"/>
    <property type="match status" value="2"/>
</dbReference>
<name>A0AAV1EV92_XYRNO</name>
<accession>A0AAV1EV92</accession>
<dbReference type="SUPFAM" id="SSF54236">
    <property type="entry name" value="Ubiquitin-like"/>
    <property type="match status" value="1"/>
</dbReference>
<evidence type="ECO:0000259" key="10">
    <source>
        <dbReference type="PROSITE" id="PS50245"/>
    </source>
</evidence>
<feature type="domain" description="CAP-Gly" evidence="10">
    <location>
        <begin position="32"/>
        <end position="76"/>
    </location>
</feature>
<dbReference type="InterPro" id="IPR032675">
    <property type="entry name" value="LRR_dom_sf"/>
</dbReference>
<dbReference type="PROSITE" id="PS51450">
    <property type="entry name" value="LRR"/>
    <property type="match status" value="1"/>
</dbReference>
<proteinExistence type="inferred from homology"/>
<dbReference type="Proteomes" id="UP001178508">
    <property type="component" value="Chromosome 3"/>
</dbReference>
<organism evidence="11 12">
    <name type="scientific">Xyrichtys novacula</name>
    <name type="common">Pearly razorfish</name>
    <name type="synonym">Hemipteronotus novacula</name>
    <dbReference type="NCBI Taxonomy" id="13765"/>
    <lineage>
        <taxon>Eukaryota</taxon>
        <taxon>Metazoa</taxon>
        <taxon>Chordata</taxon>
        <taxon>Craniata</taxon>
        <taxon>Vertebrata</taxon>
        <taxon>Euteleostomi</taxon>
        <taxon>Actinopterygii</taxon>
        <taxon>Neopterygii</taxon>
        <taxon>Teleostei</taxon>
        <taxon>Neoteleostei</taxon>
        <taxon>Acanthomorphata</taxon>
        <taxon>Eupercaria</taxon>
        <taxon>Labriformes</taxon>
        <taxon>Labridae</taxon>
        <taxon>Xyrichtys</taxon>
    </lineage>
</organism>
<dbReference type="SMART" id="SM01052">
    <property type="entry name" value="CAP_GLY"/>
    <property type="match status" value="1"/>
</dbReference>
<sequence>MGTDPTEPEVPGDAVGRRVSCDGERATVRYVGPVPPTAGLWLGVEWDNPERGKHDGSHNGVQYFTCRHAKGGSLVRPAKVSFGVDYVAAVKRQYCGDCDTEKEYIDGEGLSKKLSLDMLFSVLLCDSGVNGPGPEGEIRKMTPQVKWLDLSKTLVSCWEDVSSITKQLDHLEGLQLSSNRLQLLSEPSSHHEAFSKLKTLVLNSCDLTWPQILYCAPMWPQLETLSVEENNITELQRPDGVLQTLKSLSLSGNVLDKDSVLSVAALSRLEELNLSKTALSDLQFPDSSPGSLTAMFPALKTLYLDHNNITEWRVVDELAKLPSLVKLSCLRNGLVSKDGNPRTVTQLLIARLGRLVFLNRCQIHPDERKGAELDYLKMFGEEFLKAGGENQVDSQFTCQHPRYMSLVKKYGAPEEGELKKPESFALKNQLLKVRFVFPDDPERKPIEKKLPTSMVVQKVKGLLYRLLKIPAVDLKLTYTSPKMEGTEFELDSELKSLHFYSIEDGDQLPAEPSGQRQVKPPSRGRQR</sequence>
<keyword evidence="7" id="KW-0143">Chaperone</keyword>
<keyword evidence="6" id="KW-0677">Repeat</keyword>
<dbReference type="InterPro" id="IPR036859">
    <property type="entry name" value="CAP-Gly_dom_sf"/>
</dbReference>
<dbReference type="EMBL" id="OY660866">
    <property type="protein sequence ID" value="CAJ1052782.1"/>
    <property type="molecule type" value="Genomic_DNA"/>
</dbReference>
<feature type="region of interest" description="Disordered" evidence="9">
    <location>
        <begin position="504"/>
        <end position="527"/>
    </location>
</feature>
<dbReference type="GO" id="GO:0005737">
    <property type="term" value="C:cytoplasm"/>
    <property type="evidence" value="ECO:0007669"/>
    <property type="project" value="UniProtKB-SubCell"/>
</dbReference>
<dbReference type="PANTHER" id="PTHR45617:SF181">
    <property type="entry name" value="LP04042P"/>
    <property type="match status" value="1"/>
</dbReference>
<evidence type="ECO:0000256" key="2">
    <source>
        <dbReference type="ARBA" id="ARBA00006286"/>
    </source>
</evidence>
<dbReference type="InterPro" id="IPR001611">
    <property type="entry name" value="Leu-rich_rpt"/>
</dbReference>
<dbReference type="SUPFAM" id="SSF52058">
    <property type="entry name" value="L domain-like"/>
    <property type="match status" value="1"/>
</dbReference>
<dbReference type="Gene3D" id="3.10.20.90">
    <property type="entry name" value="Phosphatidylinositol 3-kinase Catalytic Subunit, Chain A, domain 1"/>
    <property type="match status" value="1"/>
</dbReference>
<keyword evidence="5" id="KW-0433">Leucine-rich repeat</keyword>
<protein>
    <recommendedName>
        <fullName evidence="3">Tubulin-specific chaperone E</fullName>
    </recommendedName>
    <alternativeName>
        <fullName evidence="8">Tubulin-folding cofactor E</fullName>
    </alternativeName>
</protein>
<gene>
    <name evidence="11" type="ORF">XNOV1_A037706</name>
</gene>
<dbReference type="CDD" id="cd17044">
    <property type="entry name" value="Ubl_TBCE"/>
    <property type="match status" value="1"/>
</dbReference>
<evidence type="ECO:0000256" key="1">
    <source>
        <dbReference type="ARBA" id="ARBA00004496"/>
    </source>
</evidence>
<evidence type="ECO:0000256" key="4">
    <source>
        <dbReference type="ARBA" id="ARBA00022490"/>
    </source>
</evidence>
<keyword evidence="4" id="KW-0963">Cytoplasm</keyword>